<dbReference type="EMBL" id="KN610995">
    <property type="protein sequence ID" value="KHJ77203.1"/>
    <property type="molecule type" value="Genomic_DNA"/>
</dbReference>
<gene>
    <name evidence="2" type="ORF">OESDEN_23177</name>
</gene>
<reference evidence="2 3" key="1">
    <citation type="submission" date="2014-03" db="EMBL/GenBank/DDBJ databases">
        <title>Draft genome of the hookworm Oesophagostomum dentatum.</title>
        <authorList>
            <person name="Mitreva M."/>
        </authorList>
    </citation>
    <scope>NUCLEOTIDE SEQUENCE [LARGE SCALE GENOMIC DNA]</scope>
    <source>
        <strain evidence="2 3">OD-Hann</strain>
    </source>
</reference>
<feature type="chain" id="PRO_5002060590" description="Peptidase aspartic putative domain-containing protein" evidence="1">
    <location>
        <begin position="20"/>
        <end position="292"/>
    </location>
</feature>
<proteinExistence type="predicted"/>
<evidence type="ECO:0000313" key="3">
    <source>
        <dbReference type="Proteomes" id="UP000053660"/>
    </source>
</evidence>
<dbReference type="AlphaFoldDB" id="A0A0B1RVW4"/>
<sequence>MHRVVLVVIHTATFVAVIARPVQLIVLESPQQIVALPAAYLGTLAVVHSSAITVHPDCSHEVPVVTDHHMFPSVHLCATAPHANQSDQEYDDAMQSYQYNIAHGKDNSYPKPTLMVVNARVRTGHPDSLHSVSLFLDCGAQTSLIANSTVQRLGLCVYNHQPLITDVLTTPHQQVKPTIEDVRYITSLGLDPPSRMSSPIHTEILIGIDYFWGVISPEPSICLPSGLVLTHTRFGSVISGSRFFRSTPALMEPPDTPPTMRKMSYPGYVISTPSGSNAIQIPPSTLRKMRGF</sequence>
<evidence type="ECO:0008006" key="4">
    <source>
        <dbReference type="Google" id="ProtNLM"/>
    </source>
</evidence>
<evidence type="ECO:0000313" key="2">
    <source>
        <dbReference type="EMBL" id="KHJ77203.1"/>
    </source>
</evidence>
<keyword evidence="1" id="KW-0732">Signal</keyword>
<feature type="signal peptide" evidence="1">
    <location>
        <begin position="1"/>
        <end position="19"/>
    </location>
</feature>
<organism evidence="2 3">
    <name type="scientific">Oesophagostomum dentatum</name>
    <name type="common">Nodular worm</name>
    <dbReference type="NCBI Taxonomy" id="61180"/>
    <lineage>
        <taxon>Eukaryota</taxon>
        <taxon>Metazoa</taxon>
        <taxon>Ecdysozoa</taxon>
        <taxon>Nematoda</taxon>
        <taxon>Chromadorea</taxon>
        <taxon>Rhabditida</taxon>
        <taxon>Rhabditina</taxon>
        <taxon>Rhabditomorpha</taxon>
        <taxon>Strongyloidea</taxon>
        <taxon>Strongylidae</taxon>
        <taxon>Oesophagostomum</taxon>
    </lineage>
</organism>
<keyword evidence="3" id="KW-1185">Reference proteome</keyword>
<dbReference type="Proteomes" id="UP000053660">
    <property type="component" value="Unassembled WGS sequence"/>
</dbReference>
<accession>A0A0B1RVW4</accession>
<protein>
    <recommendedName>
        <fullName evidence="4">Peptidase aspartic putative domain-containing protein</fullName>
    </recommendedName>
</protein>
<evidence type="ECO:0000256" key="1">
    <source>
        <dbReference type="SAM" id="SignalP"/>
    </source>
</evidence>
<name>A0A0B1RVW4_OESDE</name>
<dbReference type="OrthoDB" id="5870662at2759"/>